<organism evidence="5 6">
    <name type="scientific">Trema orientale</name>
    <name type="common">Charcoal tree</name>
    <name type="synonym">Celtis orientalis</name>
    <dbReference type="NCBI Taxonomy" id="63057"/>
    <lineage>
        <taxon>Eukaryota</taxon>
        <taxon>Viridiplantae</taxon>
        <taxon>Streptophyta</taxon>
        <taxon>Embryophyta</taxon>
        <taxon>Tracheophyta</taxon>
        <taxon>Spermatophyta</taxon>
        <taxon>Magnoliopsida</taxon>
        <taxon>eudicotyledons</taxon>
        <taxon>Gunneridae</taxon>
        <taxon>Pentapetalae</taxon>
        <taxon>rosids</taxon>
        <taxon>fabids</taxon>
        <taxon>Rosales</taxon>
        <taxon>Cannabaceae</taxon>
        <taxon>Trema</taxon>
    </lineage>
</organism>
<dbReference type="Pfam" id="PF04005">
    <property type="entry name" value="Hus1"/>
    <property type="match status" value="1"/>
</dbReference>
<evidence type="ECO:0000256" key="4">
    <source>
        <dbReference type="PIRNR" id="PIRNR011312"/>
    </source>
</evidence>
<comment type="subcellular location">
    <subcellularLocation>
        <location evidence="1">Nucleus</location>
    </subcellularLocation>
</comment>
<evidence type="ECO:0000256" key="1">
    <source>
        <dbReference type="ARBA" id="ARBA00004123"/>
    </source>
</evidence>
<evidence type="ECO:0000313" key="5">
    <source>
        <dbReference type="EMBL" id="PON90066.1"/>
    </source>
</evidence>
<dbReference type="InterPro" id="IPR007150">
    <property type="entry name" value="HUS1/Mec3"/>
</dbReference>
<dbReference type="GO" id="GO:0035861">
    <property type="term" value="C:site of double-strand break"/>
    <property type="evidence" value="ECO:0007669"/>
    <property type="project" value="TreeGrafter"/>
</dbReference>
<dbReference type="PANTHER" id="PTHR12900:SF0">
    <property type="entry name" value="CHECKPOINT PROTEIN"/>
    <property type="match status" value="1"/>
</dbReference>
<dbReference type="PIRSF" id="PIRSF011312">
    <property type="entry name" value="Cell_cycle_HUS1"/>
    <property type="match status" value="1"/>
</dbReference>
<dbReference type="GO" id="GO:0031573">
    <property type="term" value="P:mitotic intra-S DNA damage checkpoint signaling"/>
    <property type="evidence" value="ECO:0007669"/>
    <property type="project" value="TreeGrafter"/>
</dbReference>
<sequence length="323" mass="35590">MKFKAFLTENGVSLLEKRFLPALDKLGKICHLYLTRDHAFFLHNLLNGDGIQSVAQFRKEALFDDYRISSQNEDRIAFAVDLSLLHRALRSSVSICTEFGTGSGTGPTPNRLQIKLVKKLPANSTQPMPFLTFETKGFKSAVIQDVPISKPLSRSHLLELQTALDSAQDLPRTLVQAPDLNQLQSFVDRMKHVGDLLSVSIAKCGDLHVQISTTLITLGAEFRKLLVVGDQAEAPAEDRNVSAQTRSSRALLRGDAQSVQVSVKHFAKSLCYHLAKPDCAFYGIAPQGACLTVIFQFFIPGSRQMDKSISLHCRLPVLDPGSS</sequence>
<reference evidence="6" key="1">
    <citation type="submission" date="2016-06" db="EMBL/GenBank/DDBJ databases">
        <title>Parallel loss of symbiosis genes in relatives of nitrogen-fixing non-legume Parasponia.</title>
        <authorList>
            <person name="Van Velzen R."/>
            <person name="Holmer R."/>
            <person name="Bu F."/>
            <person name="Rutten L."/>
            <person name="Van Zeijl A."/>
            <person name="Liu W."/>
            <person name="Santuari L."/>
            <person name="Cao Q."/>
            <person name="Sharma T."/>
            <person name="Shen D."/>
            <person name="Roswanjaya Y."/>
            <person name="Wardhani T."/>
            <person name="Kalhor M.S."/>
            <person name="Jansen J."/>
            <person name="Van den Hoogen J."/>
            <person name="Gungor B."/>
            <person name="Hartog M."/>
            <person name="Hontelez J."/>
            <person name="Verver J."/>
            <person name="Yang W.-C."/>
            <person name="Schijlen E."/>
            <person name="Repin R."/>
            <person name="Schilthuizen M."/>
            <person name="Schranz E."/>
            <person name="Heidstra R."/>
            <person name="Miyata K."/>
            <person name="Fedorova E."/>
            <person name="Kohlen W."/>
            <person name="Bisseling T."/>
            <person name="Smit S."/>
            <person name="Geurts R."/>
        </authorList>
    </citation>
    <scope>NUCLEOTIDE SEQUENCE [LARGE SCALE GENOMIC DNA]</scope>
    <source>
        <strain evidence="6">cv. RG33-2</strain>
    </source>
</reference>
<dbReference type="GO" id="GO:0006289">
    <property type="term" value="P:nucleotide-excision repair"/>
    <property type="evidence" value="ECO:0007669"/>
    <property type="project" value="TreeGrafter"/>
</dbReference>
<dbReference type="GO" id="GO:0030896">
    <property type="term" value="C:checkpoint clamp complex"/>
    <property type="evidence" value="ECO:0007669"/>
    <property type="project" value="InterPro"/>
</dbReference>
<dbReference type="GO" id="GO:0000724">
    <property type="term" value="P:double-strand break repair via homologous recombination"/>
    <property type="evidence" value="ECO:0007669"/>
    <property type="project" value="TreeGrafter"/>
</dbReference>
<dbReference type="Gene3D" id="3.70.10.10">
    <property type="match status" value="1"/>
</dbReference>
<dbReference type="GO" id="GO:0000723">
    <property type="term" value="P:telomere maintenance"/>
    <property type="evidence" value="ECO:0007669"/>
    <property type="project" value="TreeGrafter"/>
</dbReference>
<dbReference type="OrthoDB" id="337750at2759"/>
<keyword evidence="6" id="KW-1185">Reference proteome</keyword>
<dbReference type="GO" id="GO:0005730">
    <property type="term" value="C:nucleolus"/>
    <property type="evidence" value="ECO:0007669"/>
    <property type="project" value="InterPro"/>
</dbReference>
<dbReference type="GO" id="GO:0044778">
    <property type="term" value="P:meiotic DNA integrity checkpoint signaling"/>
    <property type="evidence" value="ECO:0007669"/>
    <property type="project" value="TreeGrafter"/>
</dbReference>
<comment type="similarity">
    <text evidence="2 4">Belongs to the HUS1 family.</text>
</comment>
<proteinExistence type="inferred from homology"/>
<protein>
    <recommendedName>
        <fullName evidence="4">Checkpoint protein</fullName>
    </recommendedName>
</protein>
<dbReference type="Proteomes" id="UP000237000">
    <property type="component" value="Unassembled WGS sequence"/>
</dbReference>
<dbReference type="STRING" id="63057.A0A2P5EX00"/>
<dbReference type="InterPro" id="IPR016580">
    <property type="entry name" value="HUS1"/>
</dbReference>
<name>A0A2P5EX00_TREOI</name>
<dbReference type="FunFam" id="3.70.10.10:FF:000010">
    <property type="entry name" value="Checkpoint protein"/>
    <property type="match status" value="1"/>
</dbReference>
<gene>
    <name evidence="5" type="ORF">TorRG33x02_140980</name>
</gene>
<dbReference type="GO" id="GO:0033314">
    <property type="term" value="P:mitotic DNA replication checkpoint signaling"/>
    <property type="evidence" value="ECO:0007669"/>
    <property type="project" value="TreeGrafter"/>
</dbReference>
<comment type="caution">
    <text evidence="5">The sequence shown here is derived from an EMBL/GenBank/DDBJ whole genome shotgun (WGS) entry which is preliminary data.</text>
</comment>
<dbReference type="AlphaFoldDB" id="A0A2P5EX00"/>
<dbReference type="FunCoup" id="A0A2P5EX00">
    <property type="interactions" value="1189"/>
</dbReference>
<dbReference type="PANTHER" id="PTHR12900">
    <property type="entry name" value="MITOTIC AND DNA DAMAGE CHECKPOINT PROTEIN HUS1"/>
    <property type="match status" value="1"/>
</dbReference>
<accession>A0A2P5EX00</accession>
<dbReference type="InParanoid" id="A0A2P5EX00"/>
<dbReference type="EMBL" id="JXTC01000087">
    <property type="protein sequence ID" value="PON90066.1"/>
    <property type="molecule type" value="Genomic_DNA"/>
</dbReference>
<keyword evidence="3" id="KW-0539">Nucleus</keyword>
<evidence type="ECO:0000313" key="6">
    <source>
        <dbReference type="Proteomes" id="UP000237000"/>
    </source>
</evidence>
<evidence type="ECO:0000256" key="2">
    <source>
        <dbReference type="ARBA" id="ARBA00005563"/>
    </source>
</evidence>
<evidence type="ECO:0000256" key="3">
    <source>
        <dbReference type="ARBA" id="ARBA00023242"/>
    </source>
</evidence>